<feature type="compositionally biased region" description="Basic and acidic residues" evidence="1">
    <location>
        <begin position="476"/>
        <end position="486"/>
    </location>
</feature>
<comment type="caution">
    <text evidence="2">The sequence shown here is derived from an EMBL/GenBank/DDBJ whole genome shotgun (WGS) entry which is preliminary data.</text>
</comment>
<evidence type="ECO:0000313" key="3">
    <source>
        <dbReference type="Proteomes" id="UP000029833"/>
    </source>
</evidence>
<organism evidence="2 3">
    <name type="scientific">Cellulomonas cellasea DSM 20118</name>
    <dbReference type="NCBI Taxonomy" id="1408250"/>
    <lineage>
        <taxon>Bacteria</taxon>
        <taxon>Bacillati</taxon>
        <taxon>Actinomycetota</taxon>
        <taxon>Actinomycetes</taxon>
        <taxon>Micrococcales</taxon>
        <taxon>Cellulomonadaceae</taxon>
        <taxon>Cellulomonas</taxon>
    </lineage>
</organism>
<sequence length="486" mass="52053">MGAVQTMGSLPGADPWGHDEPPAVDPATVPPLPPRLAELAALAGPRPRRADDRWPEARELPEVQRLEADGWQVLEPAPLLACLPALWPRASRCWVPDRLPRVVLEQRTSERAGGPVTVRPPTDAEIAVDDEHADHCARIAGLPAPPRRRIWLLRSPWPEALPLPWLLRALQDIGWAAAGPTPTADPLAPVAARLLADTSPVGADRILAEWQGPAAAAAAAWRGVADRPAEHVELALVGAVPELVTAVRAALGRAGLPEADAVRLLLATDPTTRAPAWVPLLREGLTTVEELTADPTWWDPADAAPVLRAGWTVRDLADLPETGFDWDPIGWRAAGVTARTLCRLIRRRPAMRPHELLPWTAADLEPDLVADVLDADPVTQPHEWLAYGAGGLGPEVALDWLAHGFDAAQAVAWAARGVVPAEARVWRSKGLGPADVPSAAGEDDVVLPEGSWVSMGGCDRRSRTWSVTDPPGTRGRVADGHGRLDH</sequence>
<dbReference type="OrthoDB" id="4850920at2"/>
<dbReference type="AlphaFoldDB" id="A0A0A0BCT5"/>
<dbReference type="Proteomes" id="UP000029833">
    <property type="component" value="Unassembled WGS sequence"/>
</dbReference>
<reference evidence="2 3" key="1">
    <citation type="submission" date="2013-10" db="EMBL/GenBank/DDBJ databases">
        <authorList>
            <person name="Wang G."/>
            <person name="Zhuang W."/>
        </authorList>
    </citation>
    <scope>NUCLEOTIDE SEQUENCE [LARGE SCALE GENOMIC DNA]</scope>
    <source>
        <strain evidence="2 3">DSM 20118</strain>
    </source>
</reference>
<dbReference type="RefSeq" id="WP_052103300.1">
    <property type="nucleotide sequence ID" value="NZ_AXNT01000002.1"/>
</dbReference>
<name>A0A0A0BCT5_9CELL</name>
<dbReference type="EMBL" id="AXNT01000002">
    <property type="protein sequence ID" value="KGM03887.1"/>
    <property type="molecule type" value="Genomic_DNA"/>
</dbReference>
<dbReference type="Pfam" id="PF19381">
    <property type="entry name" value="DUF5956"/>
    <property type="match status" value="1"/>
</dbReference>
<gene>
    <name evidence="2" type="ORF">Q760_07795</name>
</gene>
<accession>A0A0A0BCT5</accession>
<protein>
    <submittedName>
        <fullName evidence="2">Uncharacterized protein</fullName>
    </submittedName>
</protein>
<evidence type="ECO:0000313" key="2">
    <source>
        <dbReference type="EMBL" id="KGM03887.1"/>
    </source>
</evidence>
<proteinExistence type="predicted"/>
<feature type="region of interest" description="Disordered" evidence="1">
    <location>
        <begin position="1"/>
        <end position="33"/>
    </location>
</feature>
<feature type="region of interest" description="Disordered" evidence="1">
    <location>
        <begin position="459"/>
        <end position="486"/>
    </location>
</feature>
<evidence type="ECO:0000256" key="1">
    <source>
        <dbReference type="SAM" id="MobiDB-lite"/>
    </source>
</evidence>
<dbReference type="InterPro" id="IPR046000">
    <property type="entry name" value="DUF5956"/>
</dbReference>
<keyword evidence="3" id="KW-1185">Reference proteome</keyword>